<evidence type="ECO:0000313" key="4">
    <source>
        <dbReference type="EMBL" id="ORC85939.1"/>
    </source>
</evidence>
<proteinExistence type="predicted"/>
<dbReference type="Proteomes" id="UP000192257">
    <property type="component" value="Unassembled WGS sequence"/>
</dbReference>
<dbReference type="AlphaFoldDB" id="A0A1X0NP49"/>
<dbReference type="GO" id="GO:0007018">
    <property type="term" value="P:microtubule-based movement"/>
    <property type="evidence" value="ECO:0007669"/>
    <property type="project" value="InterPro"/>
</dbReference>
<evidence type="ECO:0000256" key="1">
    <source>
        <dbReference type="SAM" id="Coils"/>
    </source>
</evidence>
<name>A0A1X0NP49_9TRYP</name>
<dbReference type="Pfam" id="PF12777">
    <property type="entry name" value="MT"/>
    <property type="match status" value="1"/>
</dbReference>
<feature type="region of interest" description="Disordered" evidence="2">
    <location>
        <begin position="483"/>
        <end position="540"/>
    </location>
</feature>
<dbReference type="GO" id="GO:0051959">
    <property type="term" value="F:dynein light intermediate chain binding"/>
    <property type="evidence" value="ECO:0007669"/>
    <property type="project" value="InterPro"/>
</dbReference>
<feature type="compositionally biased region" description="Basic and acidic residues" evidence="2">
    <location>
        <begin position="483"/>
        <end position="513"/>
    </location>
</feature>
<comment type="caution">
    <text evidence="4">The sequence shown here is derived from an EMBL/GenBank/DDBJ whole genome shotgun (WGS) entry which is preliminary data.</text>
</comment>
<feature type="compositionally biased region" description="Polar residues" evidence="2">
    <location>
        <begin position="449"/>
        <end position="459"/>
    </location>
</feature>
<sequence>MTDVSSLLDPSDDVEHQLSLPSLYIGDLIAYEFLDLMTRAWRCELAVVVGSTTSRTVQVERLTQDVQDSDGVIVASTEEGQQILDELQQMQKEHAKRVEDSEKRQEEIQEKRAAFITKQQEVEKAMERAHQELGDVRKDVKKIDMRQWRELVSYRTPPDIVVRVMAAVMLIIGERRHTWAEMQPLLHRPSLLHQLVSFEPKNVTTTNRDEVIRRYTSSPKFTYQEAVKGSQAIGDLYRWVLAHVQVVDASTKYKEMQRLQTDESSEIEKMEAQLEKEKASITALADDIDIMWERFNEVERNNEASPVHSINSSMVLDDNGVPVSGRTINEARQSVSGSSGDATAYTVVMRWLTTRPWRYSRYREQRIILHSSVLCNFGPAPPRTSNIVLTEEQCQLLHAAARARQQKDSPVATERKNAATQGEPVYDENRTVQSPKGLRRGFQTRAEGQGNQENVSSYDAKSPKQGELHQLQRYEEAKATVERQLKESEEAKAAVERQLRESEEARADLERKLQQTAEAGSSTDRQLREIDEAKATVERQ</sequence>
<reference evidence="4 5" key="1">
    <citation type="submission" date="2017-03" db="EMBL/GenBank/DDBJ databases">
        <title>An alternative strategy for trypanosome survival in the mammalian bloodstream revealed through genome and transcriptome analysis of the ubiquitous bovine parasite Trypanosoma (Megatrypanum) theileri.</title>
        <authorList>
            <person name="Kelly S."/>
            <person name="Ivens A."/>
            <person name="Mott A."/>
            <person name="O'Neill E."/>
            <person name="Emms D."/>
            <person name="Macleod O."/>
            <person name="Voorheis P."/>
            <person name="Matthews J."/>
            <person name="Matthews K."/>
            <person name="Carrington M."/>
        </authorList>
    </citation>
    <scope>NUCLEOTIDE SEQUENCE [LARGE SCALE GENOMIC DNA]</scope>
    <source>
        <strain evidence="4">Edinburgh</strain>
    </source>
</reference>
<protein>
    <recommendedName>
        <fullName evidence="3">Dynein heavy chain coiled coil stalk domain-containing protein</fullName>
    </recommendedName>
</protein>
<dbReference type="RefSeq" id="XP_028880005.1">
    <property type="nucleotide sequence ID" value="XM_029028606.1"/>
</dbReference>
<keyword evidence="5" id="KW-1185">Reference proteome</keyword>
<evidence type="ECO:0000259" key="3">
    <source>
        <dbReference type="Pfam" id="PF12777"/>
    </source>
</evidence>
<feature type="coiled-coil region" evidence="1">
    <location>
        <begin position="84"/>
        <end position="139"/>
    </location>
</feature>
<feature type="compositionally biased region" description="Basic and acidic residues" evidence="2">
    <location>
        <begin position="525"/>
        <end position="540"/>
    </location>
</feature>
<dbReference type="OrthoDB" id="10255522at2759"/>
<dbReference type="GO" id="GO:0045505">
    <property type="term" value="F:dynein intermediate chain binding"/>
    <property type="evidence" value="ECO:0007669"/>
    <property type="project" value="InterPro"/>
</dbReference>
<keyword evidence="1" id="KW-0175">Coiled coil</keyword>
<dbReference type="InterPro" id="IPR026983">
    <property type="entry name" value="DHC"/>
</dbReference>
<dbReference type="VEuPathDB" id="TriTrypDB:TM35_000311250"/>
<dbReference type="InterPro" id="IPR024743">
    <property type="entry name" value="Dynein_HC_stalk"/>
</dbReference>
<feature type="domain" description="Dynein heavy chain coiled coil stalk" evidence="3">
    <location>
        <begin position="88"/>
        <end position="297"/>
    </location>
</feature>
<feature type="non-terminal residue" evidence="4">
    <location>
        <position position="540"/>
    </location>
</feature>
<dbReference type="GO" id="GO:0030286">
    <property type="term" value="C:dynein complex"/>
    <property type="evidence" value="ECO:0007669"/>
    <property type="project" value="InterPro"/>
</dbReference>
<gene>
    <name evidence="4" type="ORF">TM35_000311250</name>
</gene>
<feature type="compositionally biased region" description="Polar residues" evidence="2">
    <location>
        <begin position="514"/>
        <end position="524"/>
    </location>
</feature>
<dbReference type="STRING" id="67003.A0A1X0NP49"/>
<feature type="region of interest" description="Disordered" evidence="2">
    <location>
        <begin position="403"/>
        <end position="467"/>
    </location>
</feature>
<dbReference type="EMBL" id="NBCO01000031">
    <property type="protein sequence ID" value="ORC85939.1"/>
    <property type="molecule type" value="Genomic_DNA"/>
</dbReference>
<accession>A0A1X0NP49</accession>
<dbReference type="GeneID" id="39988386"/>
<evidence type="ECO:0000313" key="5">
    <source>
        <dbReference type="Proteomes" id="UP000192257"/>
    </source>
</evidence>
<organism evidence="4 5">
    <name type="scientific">Trypanosoma theileri</name>
    <dbReference type="NCBI Taxonomy" id="67003"/>
    <lineage>
        <taxon>Eukaryota</taxon>
        <taxon>Discoba</taxon>
        <taxon>Euglenozoa</taxon>
        <taxon>Kinetoplastea</taxon>
        <taxon>Metakinetoplastina</taxon>
        <taxon>Trypanosomatida</taxon>
        <taxon>Trypanosomatidae</taxon>
        <taxon>Trypanosoma</taxon>
    </lineage>
</organism>
<dbReference type="Gene3D" id="1.20.920.20">
    <property type="match status" value="1"/>
</dbReference>
<feature type="coiled-coil region" evidence="1">
    <location>
        <begin position="253"/>
        <end position="287"/>
    </location>
</feature>
<evidence type="ECO:0000256" key="2">
    <source>
        <dbReference type="SAM" id="MobiDB-lite"/>
    </source>
</evidence>
<dbReference type="PANTHER" id="PTHR45703">
    <property type="entry name" value="DYNEIN HEAVY CHAIN"/>
    <property type="match status" value="1"/>
</dbReference>